<evidence type="ECO:0000259" key="4">
    <source>
        <dbReference type="PROSITE" id="PS01124"/>
    </source>
</evidence>
<evidence type="ECO:0000256" key="1">
    <source>
        <dbReference type="ARBA" id="ARBA00023015"/>
    </source>
</evidence>
<name>A0ABT1EB50_9FIRM</name>
<evidence type="ECO:0000313" key="6">
    <source>
        <dbReference type="Proteomes" id="UP001523566"/>
    </source>
</evidence>
<dbReference type="InterPro" id="IPR018062">
    <property type="entry name" value="HTH_AraC-typ_CS"/>
</dbReference>
<dbReference type="PROSITE" id="PS01124">
    <property type="entry name" value="HTH_ARAC_FAMILY_2"/>
    <property type="match status" value="1"/>
</dbReference>
<dbReference type="PANTHER" id="PTHR43280">
    <property type="entry name" value="ARAC-FAMILY TRANSCRIPTIONAL REGULATOR"/>
    <property type="match status" value="1"/>
</dbReference>
<reference evidence="5 6" key="1">
    <citation type="journal article" date="2022" name="Genome Biol. Evol.">
        <title>Host diet, physiology and behaviors set the stage for Lachnospiraceae cladogenesis.</title>
        <authorList>
            <person name="Vera-Ponce De Leon A."/>
            <person name="Schneider M."/>
            <person name="Jahnes B.C."/>
            <person name="Sadowski V."/>
            <person name="Camuy-Velez L.A."/>
            <person name="Duan J."/>
            <person name="Sabree Z.L."/>
        </authorList>
    </citation>
    <scope>NUCLEOTIDE SEQUENCE [LARGE SCALE GENOMIC DNA]</scope>
    <source>
        <strain evidence="5 6">PAL113</strain>
    </source>
</reference>
<dbReference type="InterPro" id="IPR009057">
    <property type="entry name" value="Homeodomain-like_sf"/>
</dbReference>
<organism evidence="5 6">
    <name type="scientific">Aequitasia blattaphilus</name>
    <dbReference type="NCBI Taxonomy" id="2949332"/>
    <lineage>
        <taxon>Bacteria</taxon>
        <taxon>Bacillati</taxon>
        <taxon>Bacillota</taxon>
        <taxon>Clostridia</taxon>
        <taxon>Lachnospirales</taxon>
        <taxon>Lachnospiraceae</taxon>
        <taxon>Aequitasia</taxon>
    </lineage>
</organism>
<dbReference type="EMBL" id="JAMZFW010000017">
    <property type="protein sequence ID" value="MCP1103063.1"/>
    <property type="molecule type" value="Genomic_DNA"/>
</dbReference>
<comment type="caution">
    <text evidence="5">The sequence shown here is derived from an EMBL/GenBank/DDBJ whole genome shotgun (WGS) entry which is preliminary data.</text>
</comment>
<sequence>MLVKDQKELPKEFPVEIQRYKEKRRKMQVTPISHWHDFMEITYIEKGEATYYVNGNAYFVSSGDMIIFNHMESHYWELEAEELELMILTFSPRIINESMNAMDLEYLIPFLKRGSNFKNKISKEEPFVSEMKVMMEEILEEFILQQPGSSLMIKADILRLLTIMVRHYRQVQGGTKKDAGEDIHRIEQAICYIRNNYENKVTLEEVASLVCMSPNYFSGFFKKTMGQNFQEYVTGLRMEKAKELLKETNYNILDISQRCGVSSIANFYKLYRKIFGIAPGAERQ</sequence>
<dbReference type="SMART" id="SM00342">
    <property type="entry name" value="HTH_ARAC"/>
    <property type="match status" value="1"/>
</dbReference>
<dbReference type="Pfam" id="PF02311">
    <property type="entry name" value="AraC_binding"/>
    <property type="match status" value="1"/>
</dbReference>
<dbReference type="SUPFAM" id="SSF51215">
    <property type="entry name" value="Regulatory protein AraC"/>
    <property type="match status" value="1"/>
</dbReference>
<dbReference type="PROSITE" id="PS00041">
    <property type="entry name" value="HTH_ARAC_FAMILY_1"/>
    <property type="match status" value="1"/>
</dbReference>
<keyword evidence="6" id="KW-1185">Reference proteome</keyword>
<evidence type="ECO:0000313" key="5">
    <source>
        <dbReference type="EMBL" id="MCP1103063.1"/>
    </source>
</evidence>
<keyword evidence="3" id="KW-0804">Transcription</keyword>
<dbReference type="InterPro" id="IPR018060">
    <property type="entry name" value="HTH_AraC"/>
</dbReference>
<dbReference type="SUPFAM" id="SSF46689">
    <property type="entry name" value="Homeodomain-like"/>
    <property type="match status" value="2"/>
</dbReference>
<dbReference type="PANTHER" id="PTHR43280:SF34">
    <property type="entry name" value="ARAC-FAMILY TRANSCRIPTIONAL REGULATOR"/>
    <property type="match status" value="1"/>
</dbReference>
<dbReference type="InterPro" id="IPR003313">
    <property type="entry name" value="AraC-bd"/>
</dbReference>
<dbReference type="RefSeq" id="WP_262066848.1">
    <property type="nucleotide sequence ID" value="NZ_JAMXOD010000017.1"/>
</dbReference>
<gene>
    <name evidence="5" type="ORF">NK125_11605</name>
</gene>
<dbReference type="Pfam" id="PF12833">
    <property type="entry name" value="HTH_18"/>
    <property type="match status" value="1"/>
</dbReference>
<dbReference type="InterPro" id="IPR014710">
    <property type="entry name" value="RmlC-like_jellyroll"/>
</dbReference>
<keyword evidence="2" id="KW-0238">DNA-binding</keyword>
<proteinExistence type="predicted"/>
<accession>A0ABT1EB50</accession>
<evidence type="ECO:0000256" key="3">
    <source>
        <dbReference type="ARBA" id="ARBA00023163"/>
    </source>
</evidence>
<evidence type="ECO:0000256" key="2">
    <source>
        <dbReference type="ARBA" id="ARBA00023125"/>
    </source>
</evidence>
<dbReference type="Gene3D" id="2.60.120.10">
    <property type="entry name" value="Jelly Rolls"/>
    <property type="match status" value="1"/>
</dbReference>
<protein>
    <submittedName>
        <fullName evidence="5">AraC family transcriptional regulator</fullName>
    </submittedName>
</protein>
<keyword evidence="1" id="KW-0805">Transcription regulation</keyword>
<dbReference type="Proteomes" id="UP001523566">
    <property type="component" value="Unassembled WGS sequence"/>
</dbReference>
<feature type="domain" description="HTH araC/xylS-type" evidence="4">
    <location>
        <begin position="187"/>
        <end position="284"/>
    </location>
</feature>
<dbReference type="InterPro" id="IPR037923">
    <property type="entry name" value="HTH-like"/>
</dbReference>
<dbReference type="Gene3D" id="1.10.10.60">
    <property type="entry name" value="Homeodomain-like"/>
    <property type="match status" value="2"/>
</dbReference>